<reference evidence="12 13" key="1">
    <citation type="submission" date="2019-11" db="EMBL/GenBank/DDBJ databases">
        <title>Whole genome sequence of Haloferax sp. MBLA0076.</title>
        <authorList>
            <person name="Seo M.-J."/>
            <person name="Cho E.-S."/>
        </authorList>
    </citation>
    <scope>NUCLEOTIDE SEQUENCE [LARGE SCALE GENOMIC DNA]</scope>
    <source>
        <strain evidence="12 13">MBLA0076</strain>
    </source>
</reference>
<evidence type="ECO:0000313" key="12">
    <source>
        <dbReference type="EMBL" id="MRX20818.1"/>
    </source>
</evidence>
<comment type="function">
    <text evidence="1 11">Converts cobyric acid to cobinamide by the addition of aminopropanol on the F carboxylic group.</text>
</comment>
<organism evidence="12 13">
    <name type="scientific">Haloferax litoreum</name>
    <dbReference type="NCBI Taxonomy" id="2666140"/>
    <lineage>
        <taxon>Archaea</taxon>
        <taxon>Methanobacteriati</taxon>
        <taxon>Methanobacteriota</taxon>
        <taxon>Stenosarchaea group</taxon>
        <taxon>Halobacteria</taxon>
        <taxon>Halobacteriales</taxon>
        <taxon>Haloferacaceae</taxon>
        <taxon>Haloferax</taxon>
    </lineage>
</organism>
<keyword evidence="9 11" id="KW-1133">Transmembrane helix</keyword>
<evidence type="ECO:0000256" key="5">
    <source>
        <dbReference type="ARBA" id="ARBA00016185"/>
    </source>
</evidence>
<feature type="transmembrane region" description="Helical" evidence="11">
    <location>
        <begin position="78"/>
        <end position="98"/>
    </location>
</feature>
<evidence type="ECO:0000256" key="3">
    <source>
        <dbReference type="ARBA" id="ARBA00004953"/>
    </source>
</evidence>
<evidence type="ECO:0000256" key="11">
    <source>
        <dbReference type="HAMAP-Rule" id="MF_00024"/>
    </source>
</evidence>
<evidence type="ECO:0000256" key="7">
    <source>
        <dbReference type="ARBA" id="ARBA00022573"/>
    </source>
</evidence>
<name>A0A6A8GCG0_9EURY</name>
<evidence type="ECO:0000256" key="6">
    <source>
        <dbReference type="ARBA" id="ARBA00022475"/>
    </source>
</evidence>
<comment type="pathway">
    <text evidence="3 11">Cofactor biosynthesis; adenosylcobalamin biosynthesis.</text>
</comment>
<dbReference type="PANTHER" id="PTHR34308:SF1">
    <property type="entry name" value="COBALAMIN BIOSYNTHESIS PROTEIN CBIB"/>
    <property type="match status" value="1"/>
</dbReference>
<dbReference type="EMBL" id="WKJO01000001">
    <property type="protein sequence ID" value="MRX20818.1"/>
    <property type="molecule type" value="Genomic_DNA"/>
</dbReference>
<evidence type="ECO:0000256" key="8">
    <source>
        <dbReference type="ARBA" id="ARBA00022692"/>
    </source>
</evidence>
<dbReference type="PANTHER" id="PTHR34308">
    <property type="entry name" value="COBALAMIN BIOSYNTHESIS PROTEIN CBIB"/>
    <property type="match status" value="1"/>
</dbReference>
<comment type="subcellular location">
    <subcellularLocation>
        <location evidence="2 11">Cell membrane</location>
        <topology evidence="2 11">Multi-pass membrane protein</topology>
    </subcellularLocation>
</comment>
<keyword evidence="13" id="KW-1185">Reference proteome</keyword>
<feature type="transmembrane region" description="Helical" evidence="11">
    <location>
        <begin position="155"/>
        <end position="176"/>
    </location>
</feature>
<sequence length="300" mass="30705">MPVTATVAVVVAAALDRLFAEPPAQIHPVALFGRLVAPFDREWSLPVAVGALVALFLPAAAGGVVAATTWGASLVSPWAGVGVAALTLFSTTSLRMLLDATETVVVATTDDIETARTELRALAGRDSASLSAGEIRSAAVESAAENLADGLVAPLFVFALLAPVSLSLAAGAAAWVKAVNTLDSMLGYHHKPVGRVPARLDDAVMWLPARASAVLLAVVAGSPGVPSRIRSLARRPASPNSGWPMATLAALLGTRLEKPGHYLLDAGADFPDADTAARGVRLVSRAGLVAFALTGVVAWF</sequence>
<dbReference type="UniPathway" id="UPA00148"/>
<keyword evidence="7 11" id="KW-0169">Cobalamin biosynthesis</keyword>
<evidence type="ECO:0000313" key="13">
    <source>
        <dbReference type="Proteomes" id="UP000439022"/>
    </source>
</evidence>
<comment type="caution">
    <text evidence="12">The sequence shown here is derived from an EMBL/GenBank/DDBJ whole genome shotgun (WGS) entry which is preliminary data.</text>
</comment>
<keyword evidence="6 11" id="KW-1003">Cell membrane</keyword>
<feature type="transmembrane region" description="Helical" evidence="11">
    <location>
        <begin position="44"/>
        <end position="66"/>
    </location>
</feature>
<protein>
    <recommendedName>
        <fullName evidence="5 11">Probable cobalamin biosynthesis protein CobD</fullName>
    </recommendedName>
</protein>
<comment type="similarity">
    <text evidence="4 11">Belongs to the CobD/CbiB family.</text>
</comment>
<keyword evidence="10 11" id="KW-0472">Membrane</keyword>
<evidence type="ECO:0000256" key="10">
    <source>
        <dbReference type="ARBA" id="ARBA00023136"/>
    </source>
</evidence>
<gene>
    <name evidence="11 12" type="primary">cobD</name>
    <name evidence="12" type="ORF">GJR96_02415</name>
</gene>
<comment type="caution">
    <text evidence="11">Lacks conserved residue(s) required for the propagation of feature annotation.</text>
</comment>
<evidence type="ECO:0000256" key="9">
    <source>
        <dbReference type="ARBA" id="ARBA00022989"/>
    </source>
</evidence>
<dbReference type="GO" id="GO:0048472">
    <property type="term" value="F:threonine-phosphate decarboxylase activity"/>
    <property type="evidence" value="ECO:0007669"/>
    <property type="project" value="InterPro"/>
</dbReference>
<dbReference type="GO" id="GO:0009236">
    <property type="term" value="P:cobalamin biosynthetic process"/>
    <property type="evidence" value="ECO:0007669"/>
    <property type="project" value="UniProtKB-UniRule"/>
</dbReference>
<dbReference type="InterPro" id="IPR004485">
    <property type="entry name" value="Cobalamin_biosynth_CobD/CbiB"/>
</dbReference>
<dbReference type="NCBIfam" id="TIGR00380">
    <property type="entry name" value="cobal_cbiB"/>
    <property type="match status" value="1"/>
</dbReference>
<dbReference type="AlphaFoldDB" id="A0A6A8GCG0"/>
<proteinExistence type="inferred from homology"/>
<dbReference type="GO" id="GO:0005886">
    <property type="term" value="C:plasma membrane"/>
    <property type="evidence" value="ECO:0007669"/>
    <property type="project" value="UniProtKB-SubCell"/>
</dbReference>
<evidence type="ECO:0000256" key="1">
    <source>
        <dbReference type="ARBA" id="ARBA00003384"/>
    </source>
</evidence>
<accession>A0A6A8GCG0</accession>
<dbReference type="Pfam" id="PF03186">
    <property type="entry name" value="CobD_Cbib"/>
    <property type="match status" value="1"/>
</dbReference>
<dbReference type="RefSeq" id="WP_151161476.1">
    <property type="nucleotide sequence ID" value="NZ_WKJO01000001.1"/>
</dbReference>
<dbReference type="GO" id="GO:0015420">
    <property type="term" value="F:ABC-type vitamin B12 transporter activity"/>
    <property type="evidence" value="ECO:0007669"/>
    <property type="project" value="UniProtKB-UniRule"/>
</dbReference>
<dbReference type="Proteomes" id="UP000439022">
    <property type="component" value="Unassembled WGS sequence"/>
</dbReference>
<evidence type="ECO:0000256" key="2">
    <source>
        <dbReference type="ARBA" id="ARBA00004651"/>
    </source>
</evidence>
<dbReference type="HAMAP" id="MF_00024">
    <property type="entry name" value="CobD_CbiB"/>
    <property type="match status" value="1"/>
</dbReference>
<evidence type="ECO:0000256" key="4">
    <source>
        <dbReference type="ARBA" id="ARBA00006263"/>
    </source>
</evidence>
<keyword evidence="8 11" id="KW-0812">Transmembrane</keyword>